<dbReference type="GO" id="GO:0000976">
    <property type="term" value="F:transcription cis-regulatory region binding"/>
    <property type="evidence" value="ECO:0007669"/>
    <property type="project" value="TreeGrafter"/>
</dbReference>
<dbReference type="PROSITE" id="PS50048">
    <property type="entry name" value="ZN2_CY6_FUNGAL_2"/>
    <property type="match status" value="1"/>
</dbReference>
<dbReference type="GO" id="GO:0000981">
    <property type="term" value="F:DNA-binding transcription factor activity, RNA polymerase II-specific"/>
    <property type="evidence" value="ECO:0007669"/>
    <property type="project" value="InterPro"/>
</dbReference>
<evidence type="ECO:0000313" key="5">
    <source>
        <dbReference type="Proteomes" id="UP000091956"/>
    </source>
</evidence>
<dbReference type="GO" id="GO:0008270">
    <property type="term" value="F:zinc ion binding"/>
    <property type="evidence" value="ECO:0007669"/>
    <property type="project" value="InterPro"/>
</dbReference>
<protein>
    <recommendedName>
        <fullName evidence="3">Zn(2)-C6 fungal-type domain-containing protein</fullName>
    </recommendedName>
</protein>
<dbReference type="Pfam" id="PF00172">
    <property type="entry name" value="Zn_clus"/>
    <property type="match status" value="1"/>
</dbReference>
<dbReference type="InterPro" id="IPR036864">
    <property type="entry name" value="Zn2-C6_fun-type_DNA-bd_sf"/>
</dbReference>
<dbReference type="STRING" id="342668.A0A1B8GCM4"/>
<accession>A0A1B8GCM4</accession>
<gene>
    <name evidence="4" type="ORF">VE01_08295</name>
</gene>
<dbReference type="PANTHER" id="PTHR37534:SF15">
    <property type="entry name" value="ZN(II)2CYS6 TRANSCRIPTION FACTOR (EUROFUNG)"/>
    <property type="match status" value="1"/>
</dbReference>
<dbReference type="AlphaFoldDB" id="A0A1B8GCM4"/>
<proteinExistence type="predicted"/>
<dbReference type="InterPro" id="IPR021858">
    <property type="entry name" value="Fun_TF"/>
</dbReference>
<dbReference type="GeneID" id="28841681"/>
<organism evidence="4 5">
    <name type="scientific">Pseudogymnoascus verrucosus</name>
    <dbReference type="NCBI Taxonomy" id="342668"/>
    <lineage>
        <taxon>Eukaryota</taxon>
        <taxon>Fungi</taxon>
        <taxon>Dikarya</taxon>
        <taxon>Ascomycota</taxon>
        <taxon>Pezizomycotina</taxon>
        <taxon>Leotiomycetes</taxon>
        <taxon>Thelebolales</taxon>
        <taxon>Thelebolaceae</taxon>
        <taxon>Pseudogymnoascus</taxon>
    </lineage>
</organism>
<feature type="domain" description="Zn(2)-C6 fungal-type" evidence="3">
    <location>
        <begin position="12"/>
        <end position="42"/>
    </location>
</feature>
<evidence type="ECO:0000313" key="4">
    <source>
        <dbReference type="EMBL" id="OBT93537.2"/>
    </source>
</evidence>
<name>A0A1B8GCM4_9PEZI</name>
<dbReference type="Gene3D" id="4.10.240.10">
    <property type="entry name" value="Zn(2)-C6 fungal-type DNA-binding domain"/>
    <property type="match status" value="1"/>
</dbReference>
<dbReference type="RefSeq" id="XP_018127270.2">
    <property type="nucleotide sequence ID" value="XM_018277721.2"/>
</dbReference>
<dbReference type="PROSITE" id="PS00463">
    <property type="entry name" value="ZN2_CY6_FUNGAL_1"/>
    <property type="match status" value="1"/>
</dbReference>
<keyword evidence="2" id="KW-0539">Nucleus</keyword>
<dbReference type="Proteomes" id="UP000091956">
    <property type="component" value="Unassembled WGS sequence"/>
</dbReference>
<evidence type="ECO:0000256" key="1">
    <source>
        <dbReference type="ARBA" id="ARBA00004123"/>
    </source>
</evidence>
<evidence type="ECO:0000256" key="2">
    <source>
        <dbReference type="ARBA" id="ARBA00023242"/>
    </source>
</evidence>
<dbReference type="PANTHER" id="PTHR37534">
    <property type="entry name" value="TRANSCRIPTIONAL ACTIVATOR PROTEIN UGA3"/>
    <property type="match status" value="1"/>
</dbReference>
<dbReference type="Pfam" id="PF11951">
    <property type="entry name" value="Fungal_trans_2"/>
    <property type="match status" value="1"/>
</dbReference>
<dbReference type="SUPFAM" id="SSF57701">
    <property type="entry name" value="Zn2/Cys6 DNA-binding domain"/>
    <property type="match status" value="1"/>
</dbReference>
<keyword evidence="5" id="KW-1185">Reference proteome</keyword>
<dbReference type="EMBL" id="KV460252">
    <property type="protein sequence ID" value="OBT93537.2"/>
    <property type="molecule type" value="Genomic_DNA"/>
</dbReference>
<comment type="subcellular location">
    <subcellularLocation>
        <location evidence="1">Nucleus</location>
    </subcellularLocation>
</comment>
<evidence type="ECO:0000259" key="3">
    <source>
        <dbReference type="PROSITE" id="PS50048"/>
    </source>
</evidence>
<dbReference type="GO" id="GO:0005634">
    <property type="term" value="C:nucleus"/>
    <property type="evidence" value="ECO:0007669"/>
    <property type="project" value="UniProtKB-SubCell"/>
</dbReference>
<dbReference type="GO" id="GO:0045944">
    <property type="term" value="P:positive regulation of transcription by RNA polymerase II"/>
    <property type="evidence" value="ECO:0007669"/>
    <property type="project" value="TreeGrafter"/>
</dbReference>
<dbReference type="InterPro" id="IPR001138">
    <property type="entry name" value="Zn2Cys6_DnaBD"/>
</dbReference>
<reference evidence="4 5" key="1">
    <citation type="submission" date="2016-03" db="EMBL/GenBank/DDBJ databases">
        <title>Comparative genomics of Pseudogymnoascus destructans, the fungus causing white-nose syndrome of bats.</title>
        <authorList>
            <person name="Palmer J.M."/>
            <person name="Drees K.P."/>
            <person name="Foster J.T."/>
            <person name="Lindner D.L."/>
        </authorList>
    </citation>
    <scope>NUCLEOTIDE SEQUENCE [LARGE SCALE GENOMIC DNA]</scope>
    <source>
        <strain evidence="4 5">UAMH 10579</strain>
    </source>
</reference>
<dbReference type="SMART" id="SM00066">
    <property type="entry name" value="GAL4"/>
    <property type="match status" value="1"/>
</dbReference>
<reference evidence="5" key="2">
    <citation type="journal article" date="2018" name="Nat. Commun.">
        <title>Extreme sensitivity to ultraviolet light in the fungal pathogen causing white-nose syndrome of bats.</title>
        <authorList>
            <person name="Palmer J.M."/>
            <person name="Drees K.P."/>
            <person name="Foster J.T."/>
            <person name="Lindner D.L."/>
        </authorList>
    </citation>
    <scope>NUCLEOTIDE SEQUENCE [LARGE SCALE GENOMIC DNA]</scope>
    <source>
        <strain evidence="5">UAMH 10579</strain>
    </source>
</reference>
<sequence length="509" mass="57003">MRQNTVQRSHHGCARCKRRRQKCDELRPGCGRCMEAGSECSYAKTLKWLVAPRSVGKKKKELNTEHSEAIAPITPGATETGPLICLNPPRQGYGVAPIGTMLSKEIDALSWLPLSSRSLLHHFVNKASHITACHAHIQTRICRLIVPMALQTPSLLYATMALSALHRSTLIDGMPMNFDLDELVSSFMASSLQNLRHELQAKEGVSKYALLATIRTLCVCEIHSGRADARSWRVHVEGAIALLGTTRAISGVGPVDDGESQWLIGSWYASIESLMALTTRRGLPGPQIDQLGPRVLLRETQAENRYLDIYSAYSTDLNDTFKRIRAAAWERQQLNANADITIEPSNRDLDEEADRLESSIRAMIGNSSFRPNDLQVLSQHEAQQFQACNETYYHTALIHVLRRVRQLPRSDLRVQASVKRIIECCLQITPADGLSPWVMLTTPLFTAGCEALGEDRAMVRQLLQSMYDSLRIRNIQRSLGILETSWSNTEDNDDWDSLLGQDDIDFIPY</sequence>
<dbReference type="CDD" id="cd00067">
    <property type="entry name" value="GAL4"/>
    <property type="match status" value="1"/>
</dbReference>